<feature type="coiled-coil region" evidence="1">
    <location>
        <begin position="248"/>
        <end position="340"/>
    </location>
</feature>
<reference evidence="4 5" key="1">
    <citation type="submission" date="2023-10" db="EMBL/GenBank/DDBJ databases">
        <title>A novel Glycoside Hydrolase 43-Like Enzyme from Clostrdium boliviensis is an Endo-xylanase, and a Candidate for Xylooligosaccharides Production from Different Xylan Substrates.</title>
        <authorList>
            <person name="Alvarez M.T."/>
            <person name="Rocabado-Villegas L.R."/>
            <person name="Salas-Veizaga D.M."/>
            <person name="Linares-Pasten J.A."/>
            <person name="Gudmundsdottir E.E."/>
            <person name="Hreggvidsson G.O."/>
            <person name="Adlercreutz P."/>
            <person name="Nordberg Karlsson E."/>
        </authorList>
    </citation>
    <scope>NUCLEOTIDE SEQUENCE [LARGE SCALE GENOMIC DNA]</scope>
    <source>
        <strain evidence="4 5">E-1</strain>
    </source>
</reference>
<protein>
    <submittedName>
        <fullName evidence="4">DUF4041 domain-containing protein</fullName>
    </submittedName>
</protein>
<dbReference type="Pfam" id="PF13250">
    <property type="entry name" value="SNIPE"/>
    <property type="match status" value="1"/>
</dbReference>
<keyword evidence="2" id="KW-0812">Transmembrane</keyword>
<dbReference type="Pfam" id="PF13455">
    <property type="entry name" value="MUG113"/>
    <property type="match status" value="1"/>
</dbReference>
<keyword evidence="1" id="KW-0175">Coiled coil</keyword>
<dbReference type="SMART" id="SM00974">
    <property type="entry name" value="T5orf172"/>
    <property type="match status" value="1"/>
</dbReference>
<evidence type="ECO:0000256" key="1">
    <source>
        <dbReference type="SAM" id="Coils"/>
    </source>
</evidence>
<dbReference type="InterPro" id="IPR025280">
    <property type="entry name" value="SNIPE"/>
</dbReference>
<feature type="domain" description="Bacteriophage T5 Orf172 DNA-binding" evidence="3">
    <location>
        <begin position="350"/>
        <end position="433"/>
    </location>
</feature>
<name>A0ABU4GQG5_9CLOT</name>
<dbReference type="Proteomes" id="UP001276854">
    <property type="component" value="Unassembled WGS sequence"/>
</dbReference>
<keyword evidence="2" id="KW-1133">Transmembrane helix</keyword>
<dbReference type="InterPro" id="IPR018306">
    <property type="entry name" value="Phage_T5_Orf172_DNA-bd"/>
</dbReference>
<gene>
    <name evidence="4" type="ORF">RZO55_20010</name>
</gene>
<dbReference type="RefSeq" id="WP_318066047.1">
    <property type="nucleotide sequence ID" value="NZ_JAWONS010000286.1"/>
</dbReference>
<keyword evidence="2" id="KW-0472">Membrane</keyword>
<feature type="coiled-coil region" evidence="1">
    <location>
        <begin position="42"/>
        <end position="116"/>
    </location>
</feature>
<evidence type="ECO:0000313" key="5">
    <source>
        <dbReference type="Proteomes" id="UP001276854"/>
    </source>
</evidence>
<dbReference type="EMBL" id="JAWONS010000286">
    <property type="protein sequence ID" value="MDW2799859.1"/>
    <property type="molecule type" value="Genomic_DNA"/>
</dbReference>
<evidence type="ECO:0000256" key="2">
    <source>
        <dbReference type="SAM" id="Phobius"/>
    </source>
</evidence>
<evidence type="ECO:0000259" key="3">
    <source>
        <dbReference type="SMART" id="SM00974"/>
    </source>
</evidence>
<comment type="caution">
    <text evidence="4">The sequence shown here is derived from an EMBL/GenBank/DDBJ whole genome shotgun (WGS) entry which is preliminary data.</text>
</comment>
<sequence length="461" mass="54502">MKQKWYLQTWLICLLFAFWFFIFPGIIGLVLLILQIIENNKLKKHYGIVDQLENKIKDLDSDLHKKEESHDIACRNIEKEFNDKKETIQKDFNDYSKKIDKQKAEIVKELNILKEEQSSLHQSLIKEHYNLSDYDGITSEECKNKLALLRADEQDLLKSEEYVIVTAYGSKQEINNNIKQIIRCLNAECDNIFMNISTKNIDSMRSKISKCFESLNKIFAVDGIQLSKRILEYKLEELSLIYTYELKKEQEREQQKAIKEQMIEEEKVRRELENKKAKIEKDQSQFTNEITKLMAYMQKTQNDIEKQLYIDKIKDLESKLNELEKEKENVLEREANARAGFVYIISNIGSFGEDIYKIGMTRRLEPMDRVKELSSASVPFEFDVHAMIFSENAPELENTLHKYFEQKSVNRINLRKEFFHVSLDEIEKVVKENYNNTVEFIRIPTATEYRQTLSILEAETA</sequence>
<feature type="transmembrane region" description="Helical" evidence="2">
    <location>
        <begin position="12"/>
        <end position="34"/>
    </location>
</feature>
<evidence type="ECO:0000313" key="4">
    <source>
        <dbReference type="EMBL" id="MDW2799859.1"/>
    </source>
</evidence>
<keyword evidence="5" id="KW-1185">Reference proteome</keyword>
<accession>A0ABU4GQG5</accession>
<proteinExistence type="predicted"/>
<organism evidence="4 5">
    <name type="scientific">Clostridium boliviensis</name>
    <dbReference type="NCBI Taxonomy" id="318465"/>
    <lineage>
        <taxon>Bacteria</taxon>
        <taxon>Bacillati</taxon>
        <taxon>Bacillota</taxon>
        <taxon>Clostridia</taxon>
        <taxon>Eubacteriales</taxon>
        <taxon>Clostridiaceae</taxon>
        <taxon>Clostridium</taxon>
    </lineage>
</organism>